<sequence length="80" mass="9281">MRLALLADLATRGIFSERDVEHEFTHKFTEFTELKEAYRMIKAGKKVEVDTRKLGKLIDNAILTWEGVRERAGEMVGKER</sequence>
<accession>X1J7W7</accession>
<organism evidence="1">
    <name type="scientific">marine sediment metagenome</name>
    <dbReference type="NCBI Taxonomy" id="412755"/>
    <lineage>
        <taxon>unclassified sequences</taxon>
        <taxon>metagenomes</taxon>
        <taxon>ecological metagenomes</taxon>
    </lineage>
</organism>
<gene>
    <name evidence="1" type="ORF">S06H3_02737</name>
</gene>
<protein>
    <submittedName>
        <fullName evidence="1">Uncharacterized protein</fullName>
    </submittedName>
</protein>
<comment type="caution">
    <text evidence="1">The sequence shown here is derived from an EMBL/GenBank/DDBJ whole genome shotgun (WGS) entry which is preliminary data.</text>
</comment>
<name>X1J7W7_9ZZZZ</name>
<evidence type="ECO:0000313" key="1">
    <source>
        <dbReference type="EMBL" id="GAH90047.1"/>
    </source>
</evidence>
<reference evidence="1" key="1">
    <citation type="journal article" date="2014" name="Front. Microbiol.">
        <title>High frequency of phylogenetically diverse reductive dehalogenase-homologous genes in deep subseafloor sedimentary metagenomes.</title>
        <authorList>
            <person name="Kawai M."/>
            <person name="Futagami T."/>
            <person name="Toyoda A."/>
            <person name="Takaki Y."/>
            <person name="Nishi S."/>
            <person name="Hori S."/>
            <person name="Arai W."/>
            <person name="Tsubouchi T."/>
            <person name="Morono Y."/>
            <person name="Uchiyama I."/>
            <person name="Ito T."/>
            <person name="Fujiyama A."/>
            <person name="Inagaki F."/>
            <person name="Takami H."/>
        </authorList>
    </citation>
    <scope>NUCLEOTIDE SEQUENCE</scope>
    <source>
        <strain evidence="1">Expedition CK06-06</strain>
    </source>
</reference>
<proteinExistence type="predicted"/>
<dbReference type="EMBL" id="BARV01000824">
    <property type="protein sequence ID" value="GAH90047.1"/>
    <property type="molecule type" value="Genomic_DNA"/>
</dbReference>
<dbReference type="AlphaFoldDB" id="X1J7W7"/>